<proteinExistence type="predicted"/>
<evidence type="ECO:0000313" key="1">
    <source>
        <dbReference type="EMBL" id="MFC7191338.1"/>
    </source>
</evidence>
<organism evidence="1 2">
    <name type="scientific">Halocatena marina</name>
    <dbReference type="NCBI Taxonomy" id="2934937"/>
    <lineage>
        <taxon>Archaea</taxon>
        <taxon>Methanobacteriati</taxon>
        <taxon>Methanobacteriota</taxon>
        <taxon>Stenosarchaea group</taxon>
        <taxon>Halobacteria</taxon>
        <taxon>Halobacteriales</taxon>
        <taxon>Natronomonadaceae</taxon>
        <taxon>Halocatena</taxon>
    </lineage>
</organism>
<sequence>MIECSEAFESIDALISFESAFSVSRSVPRAQMSGMTVCPPFSTIRSHSKTAPGAALSVSLSANSATGMVARTIVAIDDS</sequence>
<dbReference type="Proteomes" id="UP001596417">
    <property type="component" value="Unassembled WGS sequence"/>
</dbReference>
<dbReference type="AlphaFoldDB" id="A0ABD5YQ88"/>
<name>A0ABD5YQ88_9EURY</name>
<comment type="caution">
    <text evidence="1">The sequence shown here is derived from an EMBL/GenBank/DDBJ whole genome shotgun (WGS) entry which is preliminary data.</text>
</comment>
<keyword evidence="2" id="KW-1185">Reference proteome</keyword>
<dbReference type="EMBL" id="JBHTAX010000001">
    <property type="protein sequence ID" value="MFC7191338.1"/>
    <property type="molecule type" value="Genomic_DNA"/>
</dbReference>
<accession>A0ABD5YQ88</accession>
<dbReference type="RefSeq" id="WP_390206126.1">
    <property type="nucleotide sequence ID" value="NZ_JBHSZC010000001.1"/>
</dbReference>
<gene>
    <name evidence="1" type="ORF">ACFQL7_17050</name>
</gene>
<evidence type="ECO:0000313" key="2">
    <source>
        <dbReference type="Proteomes" id="UP001596417"/>
    </source>
</evidence>
<reference evidence="1 2" key="1">
    <citation type="journal article" date="2019" name="Int. J. Syst. Evol. Microbiol.">
        <title>The Global Catalogue of Microorganisms (GCM) 10K type strain sequencing project: providing services to taxonomists for standard genome sequencing and annotation.</title>
        <authorList>
            <consortium name="The Broad Institute Genomics Platform"/>
            <consortium name="The Broad Institute Genome Sequencing Center for Infectious Disease"/>
            <person name="Wu L."/>
            <person name="Ma J."/>
        </authorList>
    </citation>
    <scope>NUCLEOTIDE SEQUENCE [LARGE SCALE GENOMIC DNA]</scope>
    <source>
        <strain evidence="1 2">RDMS1</strain>
    </source>
</reference>
<protein>
    <submittedName>
        <fullName evidence="1">Uncharacterized protein</fullName>
    </submittedName>
</protein>